<proteinExistence type="predicted"/>
<name>A0ABU6Z6N2_9FABA</name>
<accession>A0ABU6Z6N2</accession>
<dbReference type="Proteomes" id="UP001341840">
    <property type="component" value="Unassembled WGS sequence"/>
</dbReference>
<sequence>MAEGYQYWSFIMIDGVKNPIAGSVLSWGRPFVTVVEIISNMRKEMVFKNIQLRKKQFAESLLLTTIECKGSKQQVAREHGCGRQRRGRRPTGDGAHPNPNEPGAADPNGLHRLNNSWHIAGVLHTQRERVLLPRRCEFIMPPPP</sequence>
<evidence type="ECO:0000256" key="1">
    <source>
        <dbReference type="SAM" id="MobiDB-lite"/>
    </source>
</evidence>
<evidence type="ECO:0000313" key="3">
    <source>
        <dbReference type="Proteomes" id="UP001341840"/>
    </source>
</evidence>
<dbReference type="EMBL" id="JASCZI010271893">
    <property type="protein sequence ID" value="MED6216958.1"/>
    <property type="molecule type" value="Genomic_DNA"/>
</dbReference>
<gene>
    <name evidence="2" type="ORF">PIB30_012964</name>
</gene>
<reference evidence="2 3" key="1">
    <citation type="journal article" date="2023" name="Plants (Basel)">
        <title>Bridging the Gap: Combining Genomics and Transcriptomics Approaches to Understand Stylosanthes scabra, an Orphan Legume from the Brazilian Caatinga.</title>
        <authorList>
            <person name="Ferreira-Neto J.R.C."/>
            <person name="da Silva M.D."/>
            <person name="Binneck E."/>
            <person name="de Melo N.F."/>
            <person name="da Silva R.H."/>
            <person name="de Melo A.L.T.M."/>
            <person name="Pandolfi V."/>
            <person name="Bustamante F.O."/>
            <person name="Brasileiro-Vidal A.C."/>
            <person name="Benko-Iseppon A.M."/>
        </authorList>
    </citation>
    <scope>NUCLEOTIDE SEQUENCE [LARGE SCALE GENOMIC DNA]</scope>
    <source>
        <tissue evidence="2">Leaves</tissue>
    </source>
</reference>
<comment type="caution">
    <text evidence="2">The sequence shown here is derived from an EMBL/GenBank/DDBJ whole genome shotgun (WGS) entry which is preliminary data.</text>
</comment>
<evidence type="ECO:0000313" key="2">
    <source>
        <dbReference type="EMBL" id="MED6216958.1"/>
    </source>
</evidence>
<feature type="region of interest" description="Disordered" evidence="1">
    <location>
        <begin position="71"/>
        <end position="111"/>
    </location>
</feature>
<organism evidence="2 3">
    <name type="scientific">Stylosanthes scabra</name>
    <dbReference type="NCBI Taxonomy" id="79078"/>
    <lineage>
        <taxon>Eukaryota</taxon>
        <taxon>Viridiplantae</taxon>
        <taxon>Streptophyta</taxon>
        <taxon>Embryophyta</taxon>
        <taxon>Tracheophyta</taxon>
        <taxon>Spermatophyta</taxon>
        <taxon>Magnoliopsida</taxon>
        <taxon>eudicotyledons</taxon>
        <taxon>Gunneridae</taxon>
        <taxon>Pentapetalae</taxon>
        <taxon>rosids</taxon>
        <taxon>fabids</taxon>
        <taxon>Fabales</taxon>
        <taxon>Fabaceae</taxon>
        <taxon>Papilionoideae</taxon>
        <taxon>50 kb inversion clade</taxon>
        <taxon>dalbergioids sensu lato</taxon>
        <taxon>Dalbergieae</taxon>
        <taxon>Pterocarpus clade</taxon>
        <taxon>Stylosanthes</taxon>
    </lineage>
</organism>
<protein>
    <submittedName>
        <fullName evidence="2">Uncharacterized protein</fullName>
    </submittedName>
</protein>
<keyword evidence="3" id="KW-1185">Reference proteome</keyword>